<protein>
    <submittedName>
        <fullName evidence="5">DNA polymerase-3 subunit epsilon</fullName>
        <ecNumber evidence="5">2.7.7.7</ecNumber>
    </submittedName>
</protein>
<dbReference type="NCBIfam" id="NF005927">
    <property type="entry name" value="PRK07942.1"/>
    <property type="match status" value="1"/>
</dbReference>
<dbReference type="PANTHER" id="PTHR30231">
    <property type="entry name" value="DNA POLYMERASE III SUBUNIT EPSILON"/>
    <property type="match status" value="1"/>
</dbReference>
<evidence type="ECO:0000256" key="3">
    <source>
        <dbReference type="ARBA" id="ARBA00022839"/>
    </source>
</evidence>
<sequence>MPTSTQPLAVTLFDLEPAEILPHGRHVLVDRPEAPSVPLVSSPGAASTDSCTPASVSTILRPGPAWSHRLAVFDLETTGIDVETSRIVTANVSIIDHDGVCLSRLDWMADPGIPIPAQASAVHGVSTERAVAEGRPAAEVITEVVAALADAVNEGLSIVIYNAPYDLTLLDREAKRYGIRPLGEPSAVVDPLVIDKALDRYRKGKRTLEAAALFYGVELLDAHDAGADAIAAGRVAQALALRYGVELDVSQAELHRSQAQWFSEQATSFQDYMRRTKDPTFTARTAWPLG</sequence>
<evidence type="ECO:0000259" key="4">
    <source>
        <dbReference type="SMART" id="SM00479"/>
    </source>
</evidence>
<name>A0ABS2L5B2_9MICO</name>
<dbReference type="CDD" id="cd06127">
    <property type="entry name" value="DEDDh"/>
    <property type="match status" value="1"/>
</dbReference>
<keyword evidence="1" id="KW-0540">Nuclease</keyword>
<evidence type="ECO:0000256" key="1">
    <source>
        <dbReference type="ARBA" id="ARBA00022722"/>
    </source>
</evidence>
<evidence type="ECO:0000313" key="6">
    <source>
        <dbReference type="Proteomes" id="UP000776164"/>
    </source>
</evidence>
<proteinExistence type="predicted"/>
<keyword evidence="6" id="KW-1185">Reference proteome</keyword>
<dbReference type="RefSeq" id="WP_307827137.1">
    <property type="nucleotide sequence ID" value="NZ_BAAAHT010000013.1"/>
</dbReference>
<evidence type="ECO:0000256" key="2">
    <source>
        <dbReference type="ARBA" id="ARBA00022801"/>
    </source>
</evidence>
<evidence type="ECO:0000313" key="5">
    <source>
        <dbReference type="EMBL" id="MBM7472274.1"/>
    </source>
</evidence>
<dbReference type="PANTHER" id="PTHR30231:SF4">
    <property type="entry name" value="PROTEIN NEN2"/>
    <property type="match status" value="1"/>
</dbReference>
<keyword evidence="3" id="KW-0269">Exonuclease</keyword>
<dbReference type="Proteomes" id="UP000776164">
    <property type="component" value="Unassembled WGS sequence"/>
</dbReference>
<keyword evidence="5" id="KW-0548">Nucleotidyltransferase</keyword>
<keyword evidence="2" id="KW-0378">Hydrolase</keyword>
<dbReference type="GO" id="GO:0003887">
    <property type="term" value="F:DNA-directed DNA polymerase activity"/>
    <property type="evidence" value="ECO:0007669"/>
    <property type="project" value="UniProtKB-EC"/>
</dbReference>
<dbReference type="Pfam" id="PF00929">
    <property type="entry name" value="RNase_T"/>
    <property type="match status" value="1"/>
</dbReference>
<reference evidence="5 6" key="1">
    <citation type="submission" date="2021-01" db="EMBL/GenBank/DDBJ databases">
        <title>Sequencing the genomes of 1000 actinobacteria strains.</title>
        <authorList>
            <person name="Klenk H.-P."/>
        </authorList>
    </citation>
    <scope>NUCLEOTIDE SEQUENCE [LARGE SCALE GENOMIC DNA]</scope>
    <source>
        <strain evidence="5 6">DSM 13057</strain>
    </source>
</reference>
<dbReference type="EMBL" id="JAFBBU010000001">
    <property type="protein sequence ID" value="MBM7472274.1"/>
    <property type="molecule type" value="Genomic_DNA"/>
</dbReference>
<dbReference type="SUPFAM" id="SSF53098">
    <property type="entry name" value="Ribonuclease H-like"/>
    <property type="match status" value="1"/>
</dbReference>
<accession>A0ABS2L5B2</accession>
<organism evidence="5 6">
    <name type="scientific">Subtercola frigoramans</name>
    <dbReference type="NCBI Taxonomy" id="120298"/>
    <lineage>
        <taxon>Bacteria</taxon>
        <taxon>Bacillati</taxon>
        <taxon>Actinomycetota</taxon>
        <taxon>Actinomycetes</taxon>
        <taxon>Micrococcales</taxon>
        <taxon>Microbacteriaceae</taxon>
        <taxon>Subtercola</taxon>
    </lineage>
</organism>
<gene>
    <name evidence="5" type="ORF">JOE66_001908</name>
</gene>
<dbReference type="InterPro" id="IPR036397">
    <property type="entry name" value="RNaseH_sf"/>
</dbReference>
<dbReference type="SMART" id="SM00479">
    <property type="entry name" value="EXOIII"/>
    <property type="match status" value="1"/>
</dbReference>
<dbReference type="InterPro" id="IPR013520">
    <property type="entry name" value="Ribonucl_H"/>
</dbReference>
<dbReference type="InterPro" id="IPR012337">
    <property type="entry name" value="RNaseH-like_sf"/>
</dbReference>
<feature type="domain" description="Exonuclease" evidence="4">
    <location>
        <begin position="69"/>
        <end position="245"/>
    </location>
</feature>
<dbReference type="EC" id="2.7.7.7" evidence="5"/>
<keyword evidence="5" id="KW-0808">Transferase</keyword>
<dbReference type="Gene3D" id="3.30.420.10">
    <property type="entry name" value="Ribonuclease H-like superfamily/Ribonuclease H"/>
    <property type="match status" value="1"/>
</dbReference>
<comment type="caution">
    <text evidence="5">The sequence shown here is derived from an EMBL/GenBank/DDBJ whole genome shotgun (WGS) entry which is preliminary data.</text>
</comment>